<evidence type="ECO:0000256" key="13">
    <source>
        <dbReference type="ARBA" id="ARBA00043962"/>
    </source>
</evidence>
<keyword evidence="3" id="KW-0031">Aminopeptidase</keyword>
<comment type="similarity">
    <text evidence="13">Belongs to the peptidase M28 family. M28E subfamily.</text>
</comment>
<evidence type="ECO:0000256" key="11">
    <source>
        <dbReference type="ARBA" id="ARBA00023180"/>
    </source>
</evidence>
<comment type="subunit">
    <text evidence="2">Monomer.</text>
</comment>
<keyword evidence="7 14" id="KW-0378">Hydrolase</keyword>
<evidence type="ECO:0000256" key="6">
    <source>
        <dbReference type="ARBA" id="ARBA00022729"/>
    </source>
</evidence>
<evidence type="ECO:0000256" key="4">
    <source>
        <dbReference type="ARBA" id="ARBA00022670"/>
    </source>
</evidence>
<dbReference type="GeneID" id="41967672"/>
<organism evidence="16 17">
    <name type="scientific">Thyridium curvatum</name>
    <dbReference type="NCBI Taxonomy" id="1093900"/>
    <lineage>
        <taxon>Eukaryota</taxon>
        <taxon>Fungi</taxon>
        <taxon>Dikarya</taxon>
        <taxon>Ascomycota</taxon>
        <taxon>Pezizomycotina</taxon>
        <taxon>Sordariomycetes</taxon>
        <taxon>Sordariomycetidae</taxon>
        <taxon>Thyridiales</taxon>
        <taxon>Thyridiaceae</taxon>
        <taxon>Thyridium</taxon>
    </lineage>
</organism>
<comment type="caution">
    <text evidence="16">The sequence shown here is derived from an EMBL/GenBank/DDBJ whole genome shotgun (WGS) entry which is preliminary data.</text>
</comment>
<evidence type="ECO:0000256" key="12">
    <source>
        <dbReference type="ARBA" id="ARBA00043843"/>
    </source>
</evidence>
<evidence type="ECO:0000256" key="14">
    <source>
        <dbReference type="RuleBase" id="RU361240"/>
    </source>
</evidence>
<comment type="cofactor">
    <cofactor evidence="1">
        <name>Zn(2+)</name>
        <dbReference type="ChEBI" id="CHEBI:29105"/>
    </cofactor>
</comment>
<dbReference type="GO" id="GO:0008235">
    <property type="term" value="F:metalloexopeptidase activity"/>
    <property type="evidence" value="ECO:0007669"/>
    <property type="project" value="InterPro"/>
</dbReference>
<dbReference type="InterPro" id="IPR045175">
    <property type="entry name" value="M28_fam"/>
</dbReference>
<evidence type="ECO:0000313" key="16">
    <source>
        <dbReference type="EMBL" id="TPX15891.1"/>
    </source>
</evidence>
<reference evidence="16 17" key="1">
    <citation type="submission" date="2019-06" db="EMBL/GenBank/DDBJ databases">
        <title>Draft genome sequence of the filamentous fungus Phialemoniopsis curvata isolated from diesel fuel.</title>
        <authorList>
            <person name="Varaljay V.A."/>
            <person name="Lyon W.J."/>
            <person name="Crouch A.L."/>
            <person name="Drake C.E."/>
            <person name="Hollomon J.M."/>
            <person name="Nadeau L.J."/>
            <person name="Nunn H.S."/>
            <person name="Stevenson B.S."/>
            <person name="Bojanowski C.L."/>
            <person name="Crookes-Goodson W.J."/>
        </authorList>
    </citation>
    <scope>NUCLEOTIDE SEQUENCE [LARGE SCALE GENOMIC DNA]</scope>
    <source>
        <strain evidence="16 17">D216</strain>
    </source>
</reference>
<protein>
    <recommendedName>
        <fullName evidence="14">Peptide hydrolase</fullName>
        <ecNumber evidence="14">3.4.-.-</ecNumber>
    </recommendedName>
</protein>
<gene>
    <name evidence="16" type="ORF">E0L32_000225</name>
</gene>
<keyword evidence="6 14" id="KW-0732">Signal</keyword>
<dbReference type="EMBL" id="SKBQ01000001">
    <property type="protein sequence ID" value="TPX15891.1"/>
    <property type="molecule type" value="Genomic_DNA"/>
</dbReference>
<dbReference type="InterPro" id="IPR007484">
    <property type="entry name" value="Peptidase_M28"/>
</dbReference>
<dbReference type="EC" id="3.4.-.-" evidence="14"/>
<sequence length="374" mass="39545">MHLQAALTILAATCHLATAGPAGAEIKVDKSLRLIKTSPEDAGTWMTQDQIDELAVASSRTSFIDITDIEDEGVLSVLSTPGESPSSIAARQVRYPTSLSHTDEADRLIAGVSNANPQAWLTALTNFNNRHYRSSTGTEASNWVFNTATTLASANPSITVRRVAHSAFNQPSVIVRIPGQTSSLVIIGAHLDSTAGSATARSPGADDNGTGTVNALEALRVLASARFAPKNTLEFHFYAGEEGGLLGSADVFRQYRSQGASVLAFLNTDMSGYSPGGKVVVYQDNVDAGLTSYVTLIAQQHTGTINTSRCGYGCSDHASARSNGFPSAFVSSEPFASSNPNIHTSRDAYSTINWASVLRHSKLNVGFLVEASYL</sequence>
<feature type="chain" id="PRO_5021512817" description="Peptide hydrolase" evidence="14">
    <location>
        <begin position="20"/>
        <end position="374"/>
    </location>
</feature>
<comment type="function">
    <text evidence="12">Extracellular aminopeptidase that allows assimilation of proteinaceous substrates.</text>
</comment>
<evidence type="ECO:0000313" key="17">
    <source>
        <dbReference type="Proteomes" id="UP000319257"/>
    </source>
</evidence>
<dbReference type="STRING" id="1093900.A0A507BFY6"/>
<dbReference type="Pfam" id="PF04389">
    <property type="entry name" value="Peptidase_M28"/>
    <property type="match status" value="1"/>
</dbReference>
<keyword evidence="4 14" id="KW-0645">Protease</keyword>
<dbReference type="Proteomes" id="UP000319257">
    <property type="component" value="Unassembled WGS sequence"/>
</dbReference>
<proteinExistence type="inferred from homology"/>
<evidence type="ECO:0000256" key="10">
    <source>
        <dbReference type="ARBA" id="ARBA00023157"/>
    </source>
</evidence>
<accession>A0A507BFY6</accession>
<dbReference type="RefSeq" id="XP_030997602.1">
    <property type="nucleotide sequence ID" value="XM_031136419.1"/>
</dbReference>
<evidence type="ECO:0000256" key="3">
    <source>
        <dbReference type="ARBA" id="ARBA00022438"/>
    </source>
</evidence>
<keyword evidence="10" id="KW-1015">Disulfide bond</keyword>
<dbReference type="GO" id="GO:0046872">
    <property type="term" value="F:metal ion binding"/>
    <property type="evidence" value="ECO:0007669"/>
    <property type="project" value="UniProtKB-KW"/>
</dbReference>
<evidence type="ECO:0000256" key="5">
    <source>
        <dbReference type="ARBA" id="ARBA00022723"/>
    </source>
</evidence>
<dbReference type="OrthoDB" id="2214at2759"/>
<dbReference type="PANTHER" id="PTHR12147:SF56">
    <property type="entry name" value="AMINOPEPTIDASE YDR415C-RELATED"/>
    <property type="match status" value="1"/>
</dbReference>
<dbReference type="GO" id="GO:0006508">
    <property type="term" value="P:proteolysis"/>
    <property type="evidence" value="ECO:0007669"/>
    <property type="project" value="UniProtKB-KW"/>
</dbReference>
<evidence type="ECO:0000256" key="9">
    <source>
        <dbReference type="ARBA" id="ARBA00023145"/>
    </source>
</evidence>
<keyword evidence="11" id="KW-0325">Glycoprotein</keyword>
<keyword evidence="5 14" id="KW-0479">Metal-binding</keyword>
<dbReference type="AlphaFoldDB" id="A0A507BFY6"/>
<dbReference type="GO" id="GO:0004177">
    <property type="term" value="F:aminopeptidase activity"/>
    <property type="evidence" value="ECO:0007669"/>
    <property type="project" value="UniProtKB-KW"/>
</dbReference>
<evidence type="ECO:0000256" key="8">
    <source>
        <dbReference type="ARBA" id="ARBA00022833"/>
    </source>
</evidence>
<feature type="signal peptide" evidence="14">
    <location>
        <begin position="1"/>
        <end position="19"/>
    </location>
</feature>
<name>A0A507BFY6_9PEZI</name>
<keyword evidence="17" id="KW-1185">Reference proteome</keyword>
<evidence type="ECO:0000256" key="2">
    <source>
        <dbReference type="ARBA" id="ARBA00011245"/>
    </source>
</evidence>
<keyword evidence="9" id="KW-0865">Zymogen</keyword>
<evidence type="ECO:0000256" key="1">
    <source>
        <dbReference type="ARBA" id="ARBA00001947"/>
    </source>
</evidence>
<evidence type="ECO:0000259" key="15">
    <source>
        <dbReference type="Pfam" id="PF04389"/>
    </source>
</evidence>
<dbReference type="PANTHER" id="PTHR12147">
    <property type="entry name" value="METALLOPEPTIDASE M28 FAMILY MEMBER"/>
    <property type="match status" value="1"/>
</dbReference>
<evidence type="ECO:0000256" key="7">
    <source>
        <dbReference type="ARBA" id="ARBA00022801"/>
    </source>
</evidence>
<feature type="domain" description="Peptidase M28" evidence="15">
    <location>
        <begin position="173"/>
        <end position="364"/>
    </location>
</feature>
<dbReference type="SUPFAM" id="SSF53187">
    <property type="entry name" value="Zn-dependent exopeptidases"/>
    <property type="match status" value="1"/>
</dbReference>
<dbReference type="InParanoid" id="A0A507BFY6"/>
<keyword evidence="8 14" id="KW-0862">Zinc</keyword>
<dbReference type="Gene3D" id="3.40.630.10">
    <property type="entry name" value="Zn peptidases"/>
    <property type="match status" value="1"/>
</dbReference>